<reference evidence="1 2" key="1">
    <citation type="journal article" date="2019" name="Sci. Rep.">
        <title>Orb-weaving spider Araneus ventricosus genome elucidates the spidroin gene catalogue.</title>
        <authorList>
            <person name="Kono N."/>
            <person name="Nakamura H."/>
            <person name="Ohtoshi R."/>
            <person name="Moran D.A.P."/>
            <person name="Shinohara A."/>
            <person name="Yoshida Y."/>
            <person name="Fujiwara M."/>
            <person name="Mori M."/>
            <person name="Tomita M."/>
            <person name="Arakawa K."/>
        </authorList>
    </citation>
    <scope>NUCLEOTIDE SEQUENCE [LARGE SCALE GENOMIC DNA]</scope>
</reference>
<gene>
    <name evidence="1" type="ORF">AVEN_58340_1</name>
</gene>
<dbReference type="OrthoDB" id="3366231at2759"/>
<keyword evidence="2" id="KW-1185">Reference proteome</keyword>
<name>A0A4Y2U0J0_ARAVE</name>
<sequence>MVGFEPATITNEKHGLEFFLTLPTKPWISGHAIENLNPNDPHNRPDLVVRVFDIKKKALIQDLKKNGIWGRIPHKEIQCPYKR</sequence>
<dbReference type="EMBL" id="BGPR01031887">
    <property type="protein sequence ID" value="GBO05166.1"/>
    <property type="molecule type" value="Genomic_DNA"/>
</dbReference>
<dbReference type="Proteomes" id="UP000499080">
    <property type="component" value="Unassembled WGS sequence"/>
</dbReference>
<evidence type="ECO:0000313" key="2">
    <source>
        <dbReference type="Proteomes" id="UP000499080"/>
    </source>
</evidence>
<dbReference type="AlphaFoldDB" id="A0A4Y2U0J0"/>
<evidence type="ECO:0000313" key="1">
    <source>
        <dbReference type="EMBL" id="GBO05166.1"/>
    </source>
</evidence>
<accession>A0A4Y2U0J0</accession>
<organism evidence="1 2">
    <name type="scientific">Araneus ventricosus</name>
    <name type="common">Orbweaver spider</name>
    <name type="synonym">Epeira ventricosa</name>
    <dbReference type="NCBI Taxonomy" id="182803"/>
    <lineage>
        <taxon>Eukaryota</taxon>
        <taxon>Metazoa</taxon>
        <taxon>Ecdysozoa</taxon>
        <taxon>Arthropoda</taxon>
        <taxon>Chelicerata</taxon>
        <taxon>Arachnida</taxon>
        <taxon>Araneae</taxon>
        <taxon>Araneomorphae</taxon>
        <taxon>Entelegynae</taxon>
        <taxon>Araneoidea</taxon>
        <taxon>Araneidae</taxon>
        <taxon>Araneus</taxon>
    </lineage>
</organism>
<proteinExistence type="predicted"/>
<protein>
    <submittedName>
        <fullName evidence="1">Uncharacterized protein</fullName>
    </submittedName>
</protein>
<comment type="caution">
    <text evidence="1">The sequence shown here is derived from an EMBL/GenBank/DDBJ whole genome shotgun (WGS) entry which is preliminary data.</text>
</comment>